<protein>
    <submittedName>
        <fullName evidence="1">Uncharacterized protein</fullName>
    </submittedName>
</protein>
<dbReference type="KEGG" id="pdh:B9T62_06820"/>
<dbReference type="OrthoDB" id="9816036at2"/>
<accession>A0A2Z2KC38</accession>
<dbReference type="RefSeq" id="WP_087914558.1">
    <property type="nucleotide sequence ID" value="NZ_CP021780.1"/>
</dbReference>
<dbReference type="AlphaFoldDB" id="A0A2Z2KC38"/>
<dbReference type="Proteomes" id="UP000249890">
    <property type="component" value="Chromosome"/>
</dbReference>
<dbReference type="EMBL" id="CP021780">
    <property type="protein sequence ID" value="ASA20540.1"/>
    <property type="molecule type" value="Genomic_DNA"/>
</dbReference>
<name>A0A2Z2KC38_9BACL</name>
<reference evidence="1 2" key="1">
    <citation type="submission" date="2017-06" db="EMBL/GenBank/DDBJ databases">
        <title>Complete genome sequence of Paenibacillus donghaensis KCTC 13049T isolated from East Sea sediment, South Korea.</title>
        <authorList>
            <person name="Jung B.K."/>
            <person name="Hong S.-J."/>
            <person name="Shin J.-H."/>
        </authorList>
    </citation>
    <scope>NUCLEOTIDE SEQUENCE [LARGE SCALE GENOMIC DNA]</scope>
    <source>
        <strain evidence="1 2">KCTC 13049</strain>
    </source>
</reference>
<proteinExistence type="predicted"/>
<keyword evidence="2" id="KW-1185">Reference proteome</keyword>
<organism evidence="1 2">
    <name type="scientific">Paenibacillus donghaensis</name>
    <dbReference type="NCBI Taxonomy" id="414771"/>
    <lineage>
        <taxon>Bacteria</taxon>
        <taxon>Bacillati</taxon>
        <taxon>Bacillota</taxon>
        <taxon>Bacilli</taxon>
        <taxon>Bacillales</taxon>
        <taxon>Paenibacillaceae</taxon>
        <taxon>Paenibacillus</taxon>
    </lineage>
</organism>
<evidence type="ECO:0000313" key="2">
    <source>
        <dbReference type="Proteomes" id="UP000249890"/>
    </source>
</evidence>
<gene>
    <name evidence="1" type="ORF">B9T62_06820</name>
</gene>
<sequence length="66" mass="7743">MRRLIKIHEIDELYEVIKIPAGTINDEIMRNVAKLDEEAELEQFTRDILCDPNNTLCKFLLKLLIS</sequence>
<evidence type="ECO:0000313" key="1">
    <source>
        <dbReference type="EMBL" id="ASA20540.1"/>
    </source>
</evidence>